<dbReference type="PANTHER" id="PTHR30024:SF47">
    <property type="entry name" value="TAURINE-BINDING PERIPLASMIC PROTEIN"/>
    <property type="match status" value="1"/>
</dbReference>
<evidence type="ECO:0000313" key="7">
    <source>
        <dbReference type="Proteomes" id="UP000689967"/>
    </source>
</evidence>
<comment type="subcellular location">
    <subcellularLocation>
        <location evidence="1">Periplasm</location>
    </subcellularLocation>
</comment>
<evidence type="ECO:0000259" key="5">
    <source>
        <dbReference type="Pfam" id="PF09084"/>
    </source>
</evidence>
<reference evidence="6 7" key="1">
    <citation type="submission" date="2021-01" db="EMBL/GenBank/DDBJ databases">
        <title>Roseomonas sp. nov, a bacterium isolated from an oil production mixture in Yumen Oilfield.</title>
        <authorList>
            <person name="Wu D."/>
        </authorList>
    </citation>
    <scope>NUCLEOTIDE SEQUENCE [LARGE SCALE GENOMIC DNA]</scope>
    <source>
        <strain evidence="6 7">ROY-5-3</strain>
    </source>
</reference>
<comment type="similarity">
    <text evidence="2">Belongs to the bacterial solute-binding protein SsuA/TauA family.</text>
</comment>
<protein>
    <submittedName>
        <fullName evidence="6">ABC transporter substrate-binding protein</fullName>
    </submittedName>
</protein>
<evidence type="ECO:0000256" key="3">
    <source>
        <dbReference type="ARBA" id="ARBA00022729"/>
    </source>
</evidence>
<gene>
    <name evidence="6" type="ORF">JJQ90_20030</name>
</gene>
<dbReference type="EMBL" id="JAERQM010000006">
    <property type="protein sequence ID" value="MBU8546022.1"/>
    <property type="molecule type" value="Genomic_DNA"/>
</dbReference>
<organism evidence="6 7">
    <name type="scientific">Falsiroseomonas oleicola</name>
    <dbReference type="NCBI Taxonomy" id="2801474"/>
    <lineage>
        <taxon>Bacteria</taxon>
        <taxon>Pseudomonadati</taxon>
        <taxon>Pseudomonadota</taxon>
        <taxon>Alphaproteobacteria</taxon>
        <taxon>Acetobacterales</taxon>
        <taxon>Roseomonadaceae</taxon>
        <taxon>Falsiroseomonas</taxon>
    </lineage>
</organism>
<keyword evidence="7" id="KW-1185">Reference proteome</keyword>
<evidence type="ECO:0000313" key="6">
    <source>
        <dbReference type="EMBL" id="MBU8546022.1"/>
    </source>
</evidence>
<comment type="caution">
    <text evidence="6">The sequence shown here is derived from an EMBL/GenBank/DDBJ whole genome shotgun (WGS) entry which is preliminary data.</text>
</comment>
<proteinExistence type="inferred from homology"/>
<accession>A0ABS6HBB9</accession>
<dbReference type="InterPro" id="IPR015168">
    <property type="entry name" value="SsuA/THI5"/>
</dbReference>
<dbReference type="PANTHER" id="PTHR30024">
    <property type="entry name" value="ALIPHATIC SULFONATES-BINDING PROTEIN-RELATED"/>
    <property type="match status" value="1"/>
</dbReference>
<evidence type="ECO:0000256" key="2">
    <source>
        <dbReference type="ARBA" id="ARBA00010742"/>
    </source>
</evidence>
<dbReference type="RefSeq" id="WP_216878032.1">
    <property type="nucleotide sequence ID" value="NZ_JAERQM010000006.1"/>
</dbReference>
<feature type="chain" id="PRO_5047133675" evidence="4">
    <location>
        <begin position="23"/>
        <end position="321"/>
    </location>
</feature>
<keyword evidence="3 4" id="KW-0732">Signal</keyword>
<dbReference type="Pfam" id="PF09084">
    <property type="entry name" value="NMT1"/>
    <property type="match status" value="1"/>
</dbReference>
<feature type="signal peptide" evidence="4">
    <location>
        <begin position="1"/>
        <end position="22"/>
    </location>
</feature>
<feature type="domain" description="SsuA/THI5-like" evidence="5">
    <location>
        <begin position="37"/>
        <end position="252"/>
    </location>
</feature>
<evidence type="ECO:0000256" key="1">
    <source>
        <dbReference type="ARBA" id="ARBA00004418"/>
    </source>
</evidence>
<name>A0ABS6HBB9_9PROT</name>
<evidence type="ECO:0000256" key="4">
    <source>
        <dbReference type="SAM" id="SignalP"/>
    </source>
</evidence>
<sequence length="321" mass="33840">MIRRRKLLLAALATPAIAQAQAADRVRVAVFNVSSALPYYVAVERGFFAAEGIEASAVPLQAAPLIVQAMVSGDVEAASNLVTLEGANINSRRANTAVYIALNGQNARYQMEQFIVRPQSTAQSLRDLKGARILSAPGPANLSAARAVLAANGLQEGRDYTIQEQQMGVHVGALAAGTFDAAYTLEPVATIAERAGAARRLEAGVIATHLLGRAEAQAFAAGAALTGKFLQEKPDVARRFASAWSKACALITSDAASVRPLLVQHMQTSAELAPTVPLVNFVMVRDLSPQDLADFQKFVDLAVAQGVVRNAIPVGSFLRAL</sequence>
<dbReference type="Proteomes" id="UP000689967">
    <property type="component" value="Unassembled WGS sequence"/>
</dbReference>